<reference evidence="1" key="1">
    <citation type="submission" date="2014-11" db="EMBL/GenBank/DDBJ databases">
        <authorList>
            <person name="Amaro Gonzalez C."/>
        </authorList>
    </citation>
    <scope>NUCLEOTIDE SEQUENCE</scope>
</reference>
<dbReference type="EMBL" id="GBXM01082201">
    <property type="protein sequence ID" value="JAH26376.1"/>
    <property type="molecule type" value="Transcribed_RNA"/>
</dbReference>
<proteinExistence type="predicted"/>
<accession>A0A0E9RB70</accession>
<organism evidence="1">
    <name type="scientific">Anguilla anguilla</name>
    <name type="common">European freshwater eel</name>
    <name type="synonym">Muraena anguilla</name>
    <dbReference type="NCBI Taxonomy" id="7936"/>
    <lineage>
        <taxon>Eukaryota</taxon>
        <taxon>Metazoa</taxon>
        <taxon>Chordata</taxon>
        <taxon>Craniata</taxon>
        <taxon>Vertebrata</taxon>
        <taxon>Euteleostomi</taxon>
        <taxon>Actinopterygii</taxon>
        <taxon>Neopterygii</taxon>
        <taxon>Teleostei</taxon>
        <taxon>Anguilliformes</taxon>
        <taxon>Anguillidae</taxon>
        <taxon>Anguilla</taxon>
    </lineage>
</organism>
<dbReference type="AlphaFoldDB" id="A0A0E9RB70"/>
<name>A0A0E9RB70_ANGAN</name>
<sequence>MSFLKGMYSIVIMGCILDKFNNPQKLISRRARFSGQLTKSYEWLMHFSFSLLVKVSIGLLWAL</sequence>
<evidence type="ECO:0000313" key="1">
    <source>
        <dbReference type="EMBL" id="JAH26376.1"/>
    </source>
</evidence>
<reference evidence="1" key="2">
    <citation type="journal article" date="2015" name="Fish Shellfish Immunol.">
        <title>Early steps in the European eel (Anguilla anguilla)-Vibrio vulnificus interaction in the gills: Role of the RtxA13 toxin.</title>
        <authorList>
            <person name="Callol A."/>
            <person name="Pajuelo D."/>
            <person name="Ebbesson L."/>
            <person name="Teles M."/>
            <person name="MacKenzie S."/>
            <person name="Amaro C."/>
        </authorList>
    </citation>
    <scope>NUCLEOTIDE SEQUENCE</scope>
</reference>
<protein>
    <submittedName>
        <fullName evidence="1">Uncharacterized protein</fullName>
    </submittedName>
</protein>